<reference evidence="5 6" key="1">
    <citation type="journal article" date="2011" name="PLoS Genet.">
        <title>Genomic analysis of the necrotrophic fungal pathogens Sclerotinia sclerotiorum and Botrytis cinerea.</title>
        <authorList>
            <person name="Amselem J."/>
            <person name="Cuomo C.A."/>
            <person name="van Kan J.A."/>
            <person name="Viaud M."/>
            <person name="Benito E.P."/>
            <person name="Couloux A."/>
            <person name="Coutinho P.M."/>
            <person name="de Vries R.P."/>
            <person name="Dyer P.S."/>
            <person name="Fillinger S."/>
            <person name="Fournier E."/>
            <person name="Gout L."/>
            <person name="Hahn M."/>
            <person name="Kohn L."/>
            <person name="Lapalu N."/>
            <person name="Plummer K.M."/>
            <person name="Pradier J.M."/>
            <person name="Quevillon E."/>
            <person name="Sharon A."/>
            <person name="Simon A."/>
            <person name="ten Have A."/>
            <person name="Tudzynski B."/>
            <person name="Tudzynski P."/>
            <person name="Wincker P."/>
            <person name="Andrew M."/>
            <person name="Anthouard V."/>
            <person name="Beever R.E."/>
            <person name="Beffa R."/>
            <person name="Benoit I."/>
            <person name="Bouzid O."/>
            <person name="Brault B."/>
            <person name="Chen Z."/>
            <person name="Choquer M."/>
            <person name="Collemare J."/>
            <person name="Cotton P."/>
            <person name="Danchin E.G."/>
            <person name="Da Silva C."/>
            <person name="Gautier A."/>
            <person name="Giraud C."/>
            <person name="Giraud T."/>
            <person name="Gonzalez C."/>
            <person name="Grossetete S."/>
            <person name="Guldener U."/>
            <person name="Henrissat B."/>
            <person name="Howlett B.J."/>
            <person name="Kodira C."/>
            <person name="Kretschmer M."/>
            <person name="Lappartient A."/>
            <person name="Leroch M."/>
            <person name="Levis C."/>
            <person name="Mauceli E."/>
            <person name="Neuveglise C."/>
            <person name="Oeser B."/>
            <person name="Pearson M."/>
            <person name="Poulain J."/>
            <person name="Poussereau N."/>
            <person name="Quesneville H."/>
            <person name="Rascle C."/>
            <person name="Schumacher J."/>
            <person name="Segurens B."/>
            <person name="Sexton A."/>
            <person name="Silva E."/>
            <person name="Sirven C."/>
            <person name="Soanes D.M."/>
            <person name="Talbot N.J."/>
            <person name="Templeton M."/>
            <person name="Yandava C."/>
            <person name="Yarden O."/>
            <person name="Zeng Q."/>
            <person name="Rollins J.A."/>
            <person name="Lebrun M.H."/>
            <person name="Dickman M."/>
        </authorList>
    </citation>
    <scope>NUCLEOTIDE SEQUENCE [LARGE SCALE GENOMIC DNA]</scope>
    <source>
        <strain evidence="5 6">B05.10</strain>
    </source>
</reference>
<proteinExistence type="inferred from homology"/>
<dbReference type="InterPro" id="IPR029058">
    <property type="entry name" value="AB_hydrolase_fold"/>
</dbReference>
<dbReference type="OrthoDB" id="7130006at2759"/>
<evidence type="ECO:0000313" key="5">
    <source>
        <dbReference type="EMBL" id="ATZ57414.1"/>
    </source>
</evidence>
<dbReference type="PANTHER" id="PTHR21661:SF39">
    <property type="entry name" value="HYDROLASE, PUTATIVE (AFU_ORTHOLOGUE AFUA_3G08960)-RELATED"/>
    <property type="match status" value="1"/>
</dbReference>
<dbReference type="InterPro" id="IPR000639">
    <property type="entry name" value="Epox_hydrolase-like"/>
</dbReference>
<reference evidence="5 6" key="3">
    <citation type="journal article" date="2017" name="Mol. Plant Pathol.">
        <title>A gapless genome sequence of the fungus Botrytis cinerea.</title>
        <authorList>
            <person name="Van Kan J.A."/>
            <person name="Stassen J.H."/>
            <person name="Mosbach A."/>
            <person name="Van Der Lee T.A."/>
            <person name="Faino L."/>
            <person name="Farmer A.D."/>
            <person name="Papasotiriou D.G."/>
            <person name="Zhou S."/>
            <person name="Seidl M.F."/>
            <person name="Cottam E."/>
            <person name="Edel D."/>
            <person name="Hahn M."/>
            <person name="Schwartz D.C."/>
            <person name="Dietrich R.A."/>
            <person name="Widdison S."/>
            <person name="Scalliet G."/>
        </authorList>
    </citation>
    <scope>NUCLEOTIDE SEQUENCE [LARGE SCALE GENOMIC DNA]</scope>
    <source>
        <strain evidence="5 6">B05.10</strain>
    </source>
</reference>
<dbReference type="PIRSF" id="PIRSF001112">
    <property type="entry name" value="Epoxide_hydrolase"/>
    <property type="match status" value="1"/>
</dbReference>
<dbReference type="Gene3D" id="3.40.50.1820">
    <property type="entry name" value="alpha/beta hydrolase"/>
    <property type="match status" value="1"/>
</dbReference>
<dbReference type="AlphaFoldDB" id="A0A384K454"/>
<evidence type="ECO:0000313" key="6">
    <source>
        <dbReference type="Proteomes" id="UP000001798"/>
    </source>
</evidence>
<dbReference type="GO" id="GO:0097176">
    <property type="term" value="P:epoxide metabolic process"/>
    <property type="evidence" value="ECO:0007669"/>
    <property type="project" value="TreeGrafter"/>
</dbReference>
<evidence type="ECO:0000259" key="4">
    <source>
        <dbReference type="Pfam" id="PF06441"/>
    </source>
</evidence>
<feature type="active site" description="Proton acceptor" evidence="3">
    <location>
        <position position="363"/>
    </location>
</feature>
<dbReference type="KEGG" id="bfu:BCIN_14g05560"/>
<protein>
    <recommendedName>
        <fullName evidence="4">Epoxide hydrolase N-terminal domain-containing protein</fullName>
    </recommendedName>
</protein>
<organism evidence="5 6">
    <name type="scientific">Botryotinia fuckeliana (strain B05.10)</name>
    <name type="common">Noble rot fungus</name>
    <name type="synonym">Botrytis cinerea</name>
    <dbReference type="NCBI Taxonomy" id="332648"/>
    <lineage>
        <taxon>Eukaryota</taxon>
        <taxon>Fungi</taxon>
        <taxon>Dikarya</taxon>
        <taxon>Ascomycota</taxon>
        <taxon>Pezizomycotina</taxon>
        <taxon>Leotiomycetes</taxon>
        <taxon>Helotiales</taxon>
        <taxon>Sclerotiniaceae</taxon>
        <taxon>Botrytis</taxon>
    </lineage>
</organism>
<reference evidence="5 6" key="2">
    <citation type="journal article" date="2012" name="Eukaryot. Cell">
        <title>Genome update of Botrytis cinerea strains B05.10 and T4.</title>
        <authorList>
            <person name="Staats M."/>
            <person name="van Kan J.A."/>
        </authorList>
    </citation>
    <scope>NUCLEOTIDE SEQUENCE [LARGE SCALE GENOMIC DNA]</scope>
    <source>
        <strain evidence="5 6">B05.10</strain>
    </source>
</reference>
<dbReference type="VEuPathDB" id="FungiDB:Bcin14g05560"/>
<dbReference type="PANTHER" id="PTHR21661">
    <property type="entry name" value="EPOXIDE HYDROLASE 1-RELATED"/>
    <property type="match status" value="1"/>
</dbReference>
<feature type="domain" description="Epoxide hydrolase N-terminal" evidence="4">
    <location>
        <begin position="9"/>
        <end position="118"/>
    </location>
</feature>
<name>A0A384K454_BOTFB</name>
<dbReference type="GO" id="GO:0004301">
    <property type="term" value="F:epoxide hydrolase activity"/>
    <property type="evidence" value="ECO:0007669"/>
    <property type="project" value="TreeGrafter"/>
</dbReference>
<dbReference type="SUPFAM" id="SSF53474">
    <property type="entry name" value="alpha/beta-Hydrolases"/>
    <property type="match status" value="1"/>
</dbReference>
<dbReference type="EMBL" id="CP009818">
    <property type="protein sequence ID" value="ATZ57414.1"/>
    <property type="molecule type" value="Genomic_DNA"/>
</dbReference>
<keyword evidence="2" id="KW-0378">Hydrolase</keyword>
<evidence type="ECO:0000256" key="1">
    <source>
        <dbReference type="ARBA" id="ARBA00010088"/>
    </source>
</evidence>
<dbReference type="Proteomes" id="UP000001798">
    <property type="component" value="Chromosome 14"/>
</dbReference>
<accession>A0A384K454</accession>
<feature type="active site" description="Nucleophile" evidence="3">
    <location>
        <position position="185"/>
    </location>
</feature>
<dbReference type="Pfam" id="PF06441">
    <property type="entry name" value="EHN"/>
    <property type="match status" value="1"/>
</dbReference>
<sequence length="387" mass="44021">MTYISPSSIKSFTLDILDEDFAKFTQLLELSRIGPLVYETSEQNGLKFGITHEWITKTKDYWLHEYDWRAQEKHINSFPNYTVEIEGLTVHFVALFSEKEDAVPITLLHGWPGSFIEFLPMASLLREKYLPKDLPYHIIIPSIPGYTLSSGGPLDKEWCVSDSARVLHILMLELGFKRYIAHGGDVGSFLATTMAVSYEQCVALHLNSPSSLIIPEEGSNGKELSNFEKKIIERAKSWAEEGKGYAIEHNTRPATIGLAINSNPLSLLSWIGEKFIEWSDQTPSIDEILTNVSLYWFTNSFPRSIYPYRTIFSKSDEAVPGFPYVIKPLGFSWFTSEIMPGFQSAILKQGNLVFHRTHDKGGHFAAIERPMDMLQDIEDFAHLVWQV</sequence>
<evidence type="ECO:0000256" key="3">
    <source>
        <dbReference type="PIRSR" id="PIRSR001112-1"/>
    </source>
</evidence>
<feature type="active site" description="Proton donor" evidence="3">
    <location>
        <position position="308"/>
    </location>
</feature>
<dbReference type="InterPro" id="IPR016292">
    <property type="entry name" value="Epoxide_hydrolase"/>
</dbReference>
<dbReference type="GeneID" id="5425588"/>
<keyword evidence="6" id="KW-1185">Reference proteome</keyword>
<gene>
    <name evidence="5" type="ORF">BCIN_14g05560</name>
</gene>
<dbReference type="InterPro" id="IPR010497">
    <property type="entry name" value="Epoxide_hydro_N"/>
</dbReference>
<dbReference type="RefSeq" id="XP_001545135.2">
    <property type="nucleotide sequence ID" value="XM_001545085.2"/>
</dbReference>
<dbReference type="PRINTS" id="PR00412">
    <property type="entry name" value="EPOXHYDRLASE"/>
</dbReference>
<comment type="similarity">
    <text evidence="1">Belongs to the peptidase S33 family.</text>
</comment>
<evidence type="ECO:0000256" key="2">
    <source>
        <dbReference type="ARBA" id="ARBA00022801"/>
    </source>
</evidence>